<sequence length="674" mass="75250">MSDWRPCRPSNESGDADQAVAERQDLGATPPVALEIPYILEPQLQSQSPSMISPILQEDTQQSDGQPYQAEGPYTCSRLPTADAIQEDHLSDDWMESINMPNLESANQQLSDSISYPQDPVQLTRPAIYINGEGSLIGPGSDLLDIRENIAFENSTSNDDVSDTLTNATRYDVSPSQQYQVDGDIQVLDQKIDDLLGLAQNTDINLLENAPFSGMLQNINTCSATPQSSSSEHLNHNLGLLAPRDPAPDLWWPSSTNPELFITHREFAMPAPIGPSVARTTQQSERQINLIPIRPNPAIVLANIPCGPSFRHIGPKSMEEVRERSLSDSQMETRKRRWEACSSPAPSCGDLLIVEQLTREFPLPNPKRTRCPYSKKTCLRCREYREKCTGGIPCHNCRSLWNKPRQRNSLMWTACFSSDLRELGYLLELMADITDEFSILAPQKLVNKLNDTLVTLIQDTTNDFLEDILLTGLPVQGLLGSALEVPEDYCISGCIHTLSAFYAFHMHPRYMAELTDLNHIAVMIIAAGLTLGCLRNIYKQLQRIKSGKPVEPGLPLVNVIEIVLIVIRAPTNQAAGILETAASRLFDEETERGQQARDSLAEELKNAAMRREDQRKHLMLYLDWCLNKLKGIKRCNWVHSTISQLQGLSYDWHPAGPTGRVTQQLVEEDGNVFA</sequence>
<protein>
    <recommendedName>
        <fullName evidence="4">Zn(2)-C6 fungal-type domain-containing protein</fullName>
    </recommendedName>
</protein>
<evidence type="ECO:0008006" key="4">
    <source>
        <dbReference type="Google" id="ProtNLM"/>
    </source>
</evidence>
<feature type="region of interest" description="Disordered" evidence="1">
    <location>
        <begin position="1"/>
        <end position="28"/>
    </location>
</feature>
<evidence type="ECO:0000256" key="1">
    <source>
        <dbReference type="SAM" id="MobiDB-lite"/>
    </source>
</evidence>
<proteinExistence type="predicted"/>
<comment type="caution">
    <text evidence="2">The sequence shown here is derived from an EMBL/GenBank/DDBJ whole genome shotgun (WGS) entry which is preliminary data.</text>
</comment>
<keyword evidence="3" id="KW-1185">Reference proteome</keyword>
<dbReference type="Proteomes" id="UP001396898">
    <property type="component" value="Unassembled WGS sequence"/>
</dbReference>
<evidence type="ECO:0000313" key="2">
    <source>
        <dbReference type="EMBL" id="KAK8018937.1"/>
    </source>
</evidence>
<gene>
    <name evidence="2" type="ORF">PG991_008127</name>
</gene>
<evidence type="ECO:0000313" key="3">
    <source>
        <dbReference type="Proteomes" id="UP001396898"/>
    </source>
</evidence>
<organism evidence="2 3">
    <name type="scientific">Apiospora marii</name>
    <dbReference type="NCBI Taxonomy" id="335849"/>
    <lineage>
        <taxon>Eukaryota</taxon>
        <taxon>Fungi</taxon>
        <taxon>Dikarya</taxon>
        <taxon>Ascomycota</taxon>
        <taxon>Pezizomycotina</taxon>
        <taxon>Sordariomycetes</taxon>
        <taxon>Xylariomycetidae</taxon>
        <taxon>Amphisphaeriales</taxon>
        <taxon>Apiosporaceae</taxon>
        <taxon>Apiospora</taxon>
    </lineage>
</organism>
<dbReference type="EMBL" id="JAQQWI010000010">
    <property type="protein sequence ID" value="KAK8018937.1"/>
    <property type="molecule type" value="Genomic_DNA"/>
</dbReference>
<reference evidence="2 3" key="1">
    <citation type="submission" date="2023-01" db="EMBL/GenBank/DDBJ databases">
        <title>Analysis of 21 Apiospora genomes using comparative genomics revels a genus with tremendous synthesis potential of carbohydrate active enzymes and secondary metabolites.</title>
        <authorList>
            <person name="Sorensen T."/>
        </authorList>
    </citation>
    <scope>NUCLEOTIDE SEQUENCE [LARGE SCALE GENOMIC DNA]</scope>
    <source>
        <strain evidence="2 3">CBS 20057</strain>
    </source>
</reference>
<name>A0ABR1RVT4_9PEZI</name>
<accession>A0ABR1RVT4</accession>